<dbReference type="InterPro" id="IPR015943">
    <property type="entry name" value="WD40/YVTN_repeat-like_dom_sf"/>
</dbReference>
<dbReference type="Proteomes" id="UP000800038">
    <property type="component" value="Unassembled WGS sequence"/>
</dbReference>
<keyword evidence="3" id="KW-1185">Reference proteome</keyword>
<dbReference type="OrthoDB" id="308690at2759"/>
<accession>A0A6A5STJ3</accession>
<dbReference type="SUPFAM" id="SSF50978">
    <property type="entry name" value="WD40 repeat-like"/>
    <property type="match status" value="1"/>
</dbReference>
<dbReference type="Pfam" id="PF00400">
    <property type="entry name" value="WD40"/>
    <property type="match status" value="1"/>
</dbReference>
<dbReference type="AlphaFoldDB" id="A0A6A5STJ3"/>
<dbReference type="GO" id="GO:0005815">
    <property type="term" value="C:microtubule organizing center"/>
    <property type="evidence" value="ECO:0007669"/>
    <property type="project" value="TreeGrafter"/>
</dbReference>
<evidence type="ECO:0008006" key="4">
    <source>
        <dbReference type="Google" id="ProtNLM"/>
    </source>
</evidence>
<dbReference type="GO" id="GO:1990810">
    <property type="term" value="P:microtubule anchoring at mitotic spindle pole body"/>
    <property type="evidence" value="ECO:0007669"/>
    <property type="project" value="TreeGrafter"/>
</dbReference>
<dbReference type="EMBL" id="ML976030">
    <property type="protein sequence ID" value="KAF1942929.1"/>
    <property type="molecule type" value="Genomic_DNA"/>
</dbReference>
<feature type="region of interest" description="Disordered" evidence="1">
    <location>
        <begin position="557"/>
        <end position="601"/>
    </location>
</feature>
<dbReference type="PANTHER" id="PTHR16220:SF0">
    <property type="entry name" value="WD REPEAT-CONTAINING PROTEIN WRAP73"/>
    <property type="match status" value="1"/>
</dbReference>
<protein>
    <recommendedName>
        <fullName evidence="4">WD40 repeat-like protein</fullName>
    </recommendedName>
</protein>
<dbReference type="PANTHER" id="PTHR16220">
    <property type="entry name" value="WD REPEAT PROTEIN 8-RELATED"/>
    <property type="match status" value="1"/>
</dbReference>
<dbReference type="InterPro" id="IPR052778">
    <property type="entry name" value="Centrosome-WD_assoc"/>
</dbReference>
<name>A0A6A5STJ3_9PLEO</name>
<reference evidence="2" key="1">
    <citation type="journal article" date="2020" name="Stud. Mycol.">
        <title>101 Dothideomycetes genomes: a test case for predicting lifestyles and emergence of pathogens.</title>
        <authorList>
            <person name="Haridas S."/>
            <person name="Albert R."/>
            <person name="Binder M."/>
            <person name="Bloem J."/>
            <person name="Labutti K."/>
            <person name="Salamov A."/>
            <person name="Andreopoulos B."/>
            <person name="Baker S."/>
            <person name="Barry K."/>
            <person name="Bills G."/>
            <person name="Bluhm B."/>
            <person name="Cannon C."/>
            <person name="Castanera R."/>
            <person name="Culley D."/>
            <person name="Daum C."/>
            <person name="Ezra D."/>
            <person name="Gonzalez J."/>
            <person name="Henrissat B."/>
            <person name="Kuo A."/>
            <person name="Liang C."/>
            <person name="Lipzen A."/>
            <person name="Lutzoni F."/>
            <person name="Magnuson J."/>
            <person name="Mondo S."/>
            <person name="Nolan M."/>
            <person name="Ohm R."/>
            <person name="Pangilinan J."/>
            <person name="Park H.-J."/>
            <person name="Ramirez L."/>
            <person name="Alfaro M."/>
            <person name="Sun H."/>
            <person name="Tritt A."/>
            <person name="Yoshinaga Y."/>
            <person name="Zwiers L.-H."/>
            <person name="Turgeon B."/>
            <person name="Goodwin S."/>
            <person name="Spatafora J."/>
            <person name="Crous P."/>
            <person name="Grigoriev I."/>
        </authorList>
    </citation>
    <scope>NUCLEOTIDE SEQUENCE</scope>
    <source>
        <strain evidence="2">CBS 161.51</strain>
    </source>
</reference>
<dbReference type="Gene3D" id="2.130.10.10">
    <property type="entry name" value="YVTN repeat-like/Quinoprotein amine dehydrogenase"/>
    <property type="match status" value="2"/>
</dbReference>
<evidence type="ECO:0000313" key="3">
    <source>
        <dbReference type="Proteomes" id="UP000800038"/>
    </source>
</evidence>
<feature type="compositionally biased region" description="Low complexity" evidence="1">
    <location>
        <begin position="71"/>
        <end position="99"/>
    </location>
</feature>
<proteinExistence type="predicted"/>
<dbReference type="InterPro" id="IPR001680">
    <property type="entry name" value="WD40_rpt"/>
</dbReference>
<evidence type="ECO:0000313" key="2">
    <source>
        <dbReference type="EMBL" id="KAF1942929.1"/>
    </source>
</evidence>
<dbReference type="InterPro" id="IPR036322">
    <property type="entry name" value="WD40_repeat_dom_sf"/>
</dbReference>
<organism evidence="2 3">
    <name type="scientific">Clathrospora elynae</name>
    <dbReference type="NCBI Taxonomy" id="706981"/>
    <lineage>
        <taxon>Eukaryota</taxon>
        <taxon>Fungi</taxon>
        <taxon>Dikarya</taxon>
        <taxon>Ascomycota</taxon>
        <taxon>Pezizomycotina</taxon>
        <taxon>Dothideomycetes</taxon>
        <taxon>Pleosporomycetidae</taxon>
        <taxon>Pleosporales</taxon>
        <taxon>Diademaceae</taxon>
        <taxon>Clathrospora</taxon>
    </lineage>
</organism>
<sequence>MDSVDVSSKFKSTSLSVPSPTATHVACLNGARLQIRCLSTFGLVRSIAVPSSHHMRSVRIAWSPPASAELLSATSGPSSTSTAATTTTTLRPRLLTPPRHSATRSARKPLPPSNRLLISDDGTTRVYDLRDEKWSAVVSNGSGGLGKNVHVEFGANEDEVLVWSDFGACVKVWCLKTGRAVEIRDPKFSGKEGRGWGYRPCDGSRAGLLPGVRGGGGVLALLCRSSGTDVLLLLAPRTYSVLSKIELPTTDAAGLKWSRDGRWLAIWDAASAGYKLCIYTADGHLYRTISREEASEQAGSEWHVHGLGIKTVEWLPGNERLAVGGWDNRVRILSTRTFAPVVFLDHTPVIHVPSTPVYTEHVDRQGNRSFELTHQPVTPPKPLLEKNETGLMKQGIGLLSFNTDGTLCASRDDSTPCTVWLWDLVGMKPSCILVQYAPIKGLTWHPSDPARLLIQTKHEVPVVYLYTASALASASASQQHAPAILDLSPHINKPAGAALAHWTASWLCTPVDRKRAFLFAHQQAHVLVWPDGKDQILRFEREGEEEESDDSLYDILTGRTPVPRLSGSGSEGSGGMDEEEGNTRMGVGEEEEEGYCDSVDTVGGGLEDTFREMRGRGIVHGATTATATATTTTTTTTTTAFGENGLLGESGMDEMF</sequence>
<evidence type="ECO:0000256" key="1">
    <source>
        <dbReference type="SAM" id="MobiDB-lite"/>
    </source>
</evidence>
<dbReference type="GO" id="GO:1990811">
    <property type="term" value="C:MWP complex"/>
    <property type="evidence" value="ECO:0007669"/>
    <property type="project" value="TreeGrafter"/>
</dbReference>
<feature type="region of interest" description="Disordered" evidence="1">
    <location>
        <begin position="71"/>
        <end position="117"/>
    </location>
</feature>
<gene>
    <name evidence="2" type="ORF">EJ02DRAFT_154913</name>
</gene>